<dbReference type="InterPro" id="IPR013780">
    <property type="entry name" value="Glyco_hydro_b"/>
</dbReference>
<dbReference type="GO" id="GO:0005737">
    <property type="term" value="C:cytoplasm"/>
    <property type="evidence" value="ECO:0007669"/>
    <property type="project" value="TreeGrafter"/>
</dbReference>
<dbReference type="GO" id="GO:0043169">
    <property type="term" value="F:cation binding"/>
    <property type="evidence" value="ECO:0007669"/>
    <property type="project" value="InterPro"/>
</dbReference>
<feature type="domain" description="Alpha-amylase/branching enzyme C-terminal all beta" evidence="1">
    <location>
        <begin position="66"/>
        <end position="158"/>
    </location>
</feature>
<dbReference type="InterPro" id="IPR017853">
    <property type="entry name" value="GH"/>
</dbReference>
<dbReference type="SUPFAM" id="SSF51011">
    <property type="entry name" value="Glycosyl hydrolase domain"/>
    <property type="match status" value="1"/>
</dbReference>
<dbReference type="InterPro" id="IPR006048">
    <property type="entry name" value="A-amylase/branching_C"/>
</dbReference>
<dbReference type="Gene3D" id="3.20.20.80">
    <property type="entry name" value="Glycosidases"/>
    <property type="match status" value="1"/>
</dbReference>
<dbReference type="GO" id="GO:0005978">
    <property type="term" value="P:glycogen biosynthetic process"/>
    <property type="evidence" value="ECO:0007669"/>
    <property type="project" value="TreeGrafter"/>
</dbReference>
<keyword evidence="3" id="KW-1185">Reference proteome</keyword>
<sequence length="163" mass="19063">MGNEFGHPEWLDFPREGNGDSYHYARRQYNLADDGLLRYSYLNNFDRAMNQCEDKYHWLSMEDSGYVSYKHEDDKIIVFERCGLLFVFNFHPNKSFADYRVGVDKPGVYHLILNTDDPEFGGHSLLDPNVEYITQSYGYSGRQNSLLVYIPSRVAIVLGRIRE</sequence>
<dbReference type="SUPFAM" id="SSF51445">
    <property type="entry name" value="(Trans)glycosidases"/>
    <property type="match status" value="1"/>
</dbReference>
<dbReference type="PANTHER" id="PTHR43651">
    <property type="entry name" value="1,4-ALPHA-GLUCAN-BRANCHING ENZYME"/>
    <property type="match status" value="1"/>
</dbReference>
<accession>A0A1Y3BQF6</accession>
<evidence type="ECO:0000313" key="3">
    <source>
        <dbReference type="Proteomes" id="UP000194236"/>
    </source>
</evidence>
<dbReference type="AlphaFoldDB" id="A0A1Y3BQF6"/>
<reference evidence="2 3" key="1">
    <citation type="submission" date="2017-03" db="EMBL/GenBank/DDBJ databases">
        <title>Genome Survey of Euroglyphus maynei.</title>
        <authorList>
            <person name="Arlian L.G."/>
            <person name="Morgan M.S."/>
            <person name="Rider S.D."/>
        </authorList>
    </citation>
    <scope>NUCLEOTIDE SEQUENCE [LARGE SCALE GENOMIC DNA]</scope>
    <source>
        <strain evidence="2">Arlian Lab</strain>
        <tissue evidence="2">Whole body</tissue>
    </source>
</reference>
<organism evidence="2 3">
    <name type="scientific">Euroglyphus maynei</name>
    <name type="common">Mayne's house dust mite</name>
    <dbReference type="NCBI Taxonomy" id="6958"/>
    <lineage>
        <taxon>Eukaryota</taxon>
        <taxon>Metazoa</taxon>
        <taxon>Ecdysozoa</taxon>
        <taxon>Arthropoda</taxon>
        <taxon>Chelicerata</taxon>
        <taxon>Arachnida</taxon>
        <taxon>Acari</taxon>
        <taxon>Acariformes</taxon>
        <taxon>Sarcoptiformes</taxon>
        <taxon>Astigmata</taxon>
        <taxon>Psoroptidia</taxon>
        <taxon>Analgoidea</taxon>
        <taxon>Pyroglyphidae</taxon>
        <taxon>Pyroglyphinae</taxon>
        <taxon>Euroglyphus</taxon>
    </lineage>
</organism>
<dbReference type="OrthoDB" id="196493at2759"/>
<dbReference type="Gene3D" id="2.60.40.1180">
    <property type="entry name" value="Golgi alpha-mannosidase II"/>
    <property type="match status" value="1"/>
</dbReference>
<evidence type="ECO:0000259" key="1">
    <source>
        <dbReference type="Pfam" id="PF02806"/>
    </source>
</evidence>
<name>A0A1Y3BQF6_EURMA</name>
<comment type="caution">
    <text evidence="2">The sequence shown here is derived from an EMBL/GenBank/DDBJ whole genome shotgun (WGS) entry which is preliminary data.</text>
</comment>
<dbReference type="PANTHER" id="PTHR43651:SF3">
    <property type="entry name" value="1,4-ALPHA-GLUCAN-BRANCHING ENZYME"/>
    <property type="match status" value="1"/>
</dbReference>
<dbReference type="FunFam" id="2.60.40.1180:FF:000003">
    <property type="entry name" value="1,4-alpha-glucan-branching enzyme, chloroplastic/amyloplastic"/>
    <property type="match status" value="1"/>
</dbReference>
<dbReference type="Pfam" id="PF02806">
    <property type="entry name" value="Alpha-amylase_C"/>
    <property type="match status" value="1"/>
</dbReference>
<evidence type="ECO:0000313" key="2">
    <source>
        <dbReference type="EMBL" id="OTF83211.1"/>
    </source>
</evidence>
<dbReference type="GO" id="GO:0003844">
    <property type="term" value="F:1,4-alpha-glucan branching enzyme activity"/>
    <property type="evidence" value="ECO:0007669"/>
    <property type="project" value="TreeGrafter"/>
</dbReference>
<dbReference type="EMBL" id="MUJZ01004610">
    <property type="protein sequence ID" value="OTF83211.1"/>
    <property type="molecule type" value="Genomic_DNA"/>
</dbReference>
<proteinExistence type="predicted"/>
<dbReference type="Proteomes" id="UP000194236">
    <property type="component" value="Unassembled WGS sequence"/>
</dbReference>
<protein>
    <recommendedName>
        <fullName evidence="1">Alpha-amylase/branching enzyme C-terminal all beta domain-containing protein</fullName>
    </recommendedName>
</protein>
<gene>
    <name evidence="2" type="ORF">BLA29_010459</name>
</gene>